<gene>
    <name evidence="3" type="ORF">SORBI_3001G261800</name>
    <name evidence="2" type="ORF">SORBI_3003G171100</name>
    <name evidence="1" type="ORF">SORBI_3010G076300</name>
</gene>
<evidence type="ECO:0000313" key="4">
    <source>
        <dbReference type="Proteomes" id="UP000000768"/>
    </source>
</evidence>
<dbReference type="EMBL" id="CM000760">
    <property type="protein sequence ID" value="OQU91940.1"/>
    <property type="molecule type" value="Genomic_DNA"/>
</dbReference>
<dbReference type="Proteomes" id="UP000000768">
    <property type="component" value="Chromosome 3"/>
</dbReference>
<proteinExistence type="predicted"/>
<organism evidence="1 4">
    <name type="scientific">Sorghum bicolor</name>
    <name type="common">Sorghum</name>
    <name type="synonym">Sorghum vulgare</name>
    <dbReference type="NCBI Taxonomy" id="4558"/>
    <lineage>
        <taxon>Eukaryota</taxon>
        <taxon>Viridiplantae</taxon>
        <taxon>Streptophyta</taxon>
        <taxon>Embryophyta</taxon>
        <taxon>Tracheophyta</taxon>
        <taxon>Spermatophyta</taxon>
        <taxon>Magnoliopsida</taxon>
        <taxon>Liliopsida</taxon>
        <taxon>Poales</taxon>
        <taxon>Poaceae</taxon>
        <taxon>PACMAD clade</taxon>
        <taxon>Panicoideae</taxon>
        <taxon>Andropogonodae</taxon>
        <taxon>Andropogoneae</taxon>
        <taxon>Sorghinae</taxon>
        <taxon>Sorghum</taxon>
    </lineage>
</organism>
<dbReference type="AlphaFoldDB" id="A0A194YHV7"/>
<dbReference type="Gramene" id="OQU91940">
    <property type="protein sequence ID" value="OQU91940"/>
    <property type="gene ID" value="SORBI_3001G261800"/>
</dbReference>
<sequence>MWALFKEIWASWRNIVFTAQEKDLFDALAKLSEVSYDVVYFGADHNHRSVNLNEHDNGKGDEAVLLKLVSSSDEMSSEINKVKIQGVASVPLSCDPHRWHCQLISAPPSAATARGCVFRLWPTDGRGVDLRALGSVQEAVLN</sequence>
<dbReference type="InParanoid" id="A0A194YHV7"/>
<reference evidence="1" key="2">
    <citation type="submission" date="2017-02" db="EMBL/GenBank/DDBJ databases">
        <title>WGS assembly of Sorghum bicolor.</title>
        <authorList>
            <person name="Paterson A."/>
            <person name="Mullet J."/>
            <person name="Bowers J."/>
            <person name="Bruggmann R."/>
            <person name="Dubchak I."/>
            <person name="Grimwood J."/>
            <person name="Gundlach H."/>
            <person name="Haberer G."/>
            <person name="Hellsten U."/>
            <person name="Mitros T."/>
            <person name="Poliakov A."/>
            <person name="Schmutz J."/>
            <person name="Spannagl M."/>
            <person name="Tang H."/>
            <person name="Wang X."/>
            <person name="Wicker T."/>
            <person name="Bharti A."/>
            <person name="Chapman J."/>
            <person name="Feltus F."/>
            <person name="Gowik U."/>
            <person name="Grigoriev I."/>
            <person name="Lyons E."/>
            <person name="Maher C."/>
            <person name="Martis M."/>
            <person name="Narechania A."/>
            <person name="Otillar R."/>
            <person name="Penning B."/>
            <person name="Salamov A."/>
            <person name="Wang Y."/>
            <person name="Zhang L."/>
            <person name="Carpita N."/>
            <person name="Freeling M."/>
            <person name="Gingle A."/>
            <person name="Hash C."/>
            <person name="Keller B."/>
            <person name="Klein P."/>
            <person name="Kresovich S."/>
            <person name="Mccann M."/>
            <person name="Ming R."/>
            <person name="Peterson D."/>
            <person name="Rahman M."/>
            <person name="Ware D."/>
            <person name="Westhoff P."/>
            <person name="Mayer K."/>
            <person name="Messing J."/>
            <person name="Sims D."/>
            <person name="Jenkins J."/>
            <person name="Shu S."/>
            <person name="Rokhsar D."/>
        </authorList>
    </citation>
    <scope>NUCLEOTIDE SEQUENCE</scope>
</reference>
<dbReference type="Proteomes" id="UP000000768">
    <property type="component" value="Chromosome 10"/>
</dbReference>
<dbReference type="EMBL" id="CM000762">
    <property type="protein sequence ID" value="OQU86902.1"/>
    <property type="molecule type" value="Genomic_DNA"/>
</dbReference>
<reference evidence="1 4" key="1">
    <citation type="journal article" date="2009" name="Nature">
        <title>The Sorghum bicolor genome and the diversification of grasses.</title>
        <authorList>
            <person name="Paterson A.H."/>
            <person name="Bowers J.E."/>
            <person name="Bruggmann R."/>
            <person name="Dubchak I."/>
            <person name="Grimwood J."/>
            <person name="Gundlach H."/>
            <person name="Haberer G."/>
            <person name="Hellsten U."/>
            <person name="Mitros T."/>
            <person name="Poliakov A."/>
            <person name="Schmutz J."/>
            <person name="Spannagl M."/>
            <person name="Tang H."/>
            <person name="Wang X."/>
            <person name="Wicker T."/>
            <person name="Bharti A.K."/>
            <person name="Chapman J."/>
            <person name="Feltus F.A."/>
            <person name="Gowik U."/>
            <person name="Grigoriev I.V."/>
            <person name="Lyons E."/>
            <person name="Maher C.A."/>
            <person name="Martis M."/>
            <person name="Narechania A."/>
            <person name="Otillar R.P."/>
            <person name="Penning B.W."/>
            <person name="Salamov A.A."/>
            <person name="Wang Y."/>
            <person name="Zhang L."/>
            <person name="Carpita N.C."/>
            <person name="Freeling M."/>
            <person name="Gingle A.R."/>
            <person name="Hash C.T."/>
            <person name="Keller B."/>
            <person name="Klein P."/>
            <person name="Kresovich S."/>
            <person name="McCann M.C."/>
            <person name="Ming R."/>
            <person name="Peterson D.G."/>
            <person name="Mehboob-ur-Rahman"/>
            <person name="Ware D."/>
            <person name="Westhoff P."/>
            <person name="Mayer K.F."/>
            <person name="Messing J."/>
            <person name="Rokhsar D.S."/>
        </authorList>
    </citation>
    <scope>NUCLEOTIDE SEQUENCE [LARGE SCALE GENOMIC DNA]</scope>
    <source>
        <strain evidence="4">cv. BTx623</strain>
    </source>
</reference>
<reference evidence="4" key="3">
    <citation type="journal article" date="2018" name="Plant J.">
        <title>The Sorghum bicolor reference genome: improved assembly, gene annotations, a transcriptome atlas, and signatures of genome organization.</title>
        <authorList>
            <person name="McCormick R.F."/>
            <person name="Truong S.K."/>
            <person name="Sreedasyam A."/>
            <person name="Jenkins J."/>
            <person name="Shu S."/>
            <person name="Sims D."/>
            <person name="Kennedy M."/>
            <person name="Amirebrahimi M."/>
            <person name="Weers B.D."/>
            <person name="McKinley B."/>
            <person name="Mattison A."/>
            <person name="Morishige D.T."/>
            <person name="Grimwood J."/>
            <person name="Schmutz J."/>
            <person name="Mullet J.E."/>
        </authorList>
    </citation>
    <scope>NUCLEOTIDE SEQUENCE [LARGE SCALE GENOMIC DNA]</scope>
    <source>
        <strain evidence="4">cv. BTx623</strain>
    </source>
</reference>
<evidence type="ECO:0000313" key="3">
    <source>
        <dbReference type="EMBL" id="OQU91940.1"/>
    </source>
</evidence>
<keyword evidence="4" id="KW-1185">Reference proteome</keyword>
<name>A0A194YHV7_SORBI</name>
<dbReference type="Gramene" id="KXG19554">
    <property type="protein sequence ID" value="KXG19554"/>
    <property type="gene ID" value="SORBI_3010G076300"/>
</dbReference>
<dbReference type="Gramene" id="KXG32579">
    <property type="protein sequence ID" value="KXG32579"/>
    <property type="gene ID" value="SORBI_3003G171100"/>
</dbReference>
<dbReference type="ExpressionAtlas" id="A0A194YHV7">
    <property type="expression patterns" value="baseline"/>
</dbReference>
<evidence type="ECO:0000313" key="1">
    <source>
        <dbReference type="EMBL" id="KXG19554.1"/>
    </source>
</evidence>
<evidence type="ECO:0000313" key="2">
    <source>
        <dbReference type="EMBL" id="KXG32579.1"/>
    </source>
</evidence>
<dbReference type="Proteomes" id="UP000000768">
    <property type="component" value="Chromosome 1"/>
</dbReference>
<dbReference type="Gramene" id="OQU86902">
    <property type="protein sequence ID" value="OQU86902"/>
    <property type="gene ID" value="SORBI_3003G171100"/>
</dbReference>
<dbReference type="EMBL" id="CM000762">
    <property type="protein sequence ID" value="KXG32579.1"/>
    <property type="molecule type" value="Genomic_DNA"/>
</dbReference>
<protein>
    <submittedName>
        <fullName evidence="1">Uncharacterized protein</fullName>
    </submittedName>
</protein>
<dbReference type="EMBL" id="CM000769">
    <property type="protein sequence ID" value="KXG19554.1"/>
    <property type="molecule type" value="Genomic_DNA"/>
</dbReference>
<accession>A0A194YHV7</accession>